<keyword evidence="10" id="KW-1185">Reference proteome</keyword>
<dbReference type="GO" id="GO:0005283">
    <property type="term" value="F:amino acid:sodium symporter activity"/>
    <property type="evidence" value="ECO:0007669"/>
    <property type="project" value="InterPro"/>
</dbReference>
<evidence type="ECO:0000256" key="7">
    <source>
        <dbReference type="ARBA" id="ARBA00023136"/>
    </source>
</evidence>
<keyword evidence="4 8" id="KW-1003">Cell membrane</keyword>
<feature type="transmembrane region" description="Helical" evidence="8">
    <location>
        <begin position="197"/>
        <end position="215"/>
    </location>
</feature>
<reference evidence="9 10" key="1">
    <citation type="submission" date="2009-01" db="EMBL/GenBank/DDBJ databases">
        <authorList>
            <person name="Fulton L."/>
            <person name="Clifton S."/>
            <person name="Fulton B."/>
            <person name="Xu J."/>
            <person name="Minx P."/>
            <person name="Pepin K.H."/>
            <person name="Johnson M."/>
            <person name="Bhonagiri V."/>
            <person name="Nash W.E."/>
            <person name="Mardis E.R."/>
            <person name="Wilson R.K."/>
        </authorList>
    </citation>
    <scope>NUCLEOTIDE SEQUENCE [LARGE SCALE GENOMIC DNA]</scope>
    <source>
        <strain evidence="10">DSM 10507 / JCM 14656 / S5a33</strain>
    </source>
</reference>
<keyword evidence="3 8" id="KW-0813">Transport</keyword>
<dbReference type="NCBIfam" id="TIGR00835">
    <property type="entry name" value="agcS"/>
    <property type="match status" value="1"/>
</dbReference>
<feature type="transmembrane region" description="Helical" evidence="8">
    <location>
        <begin position="6"/>
        <end position="26"/>
    </location>
</feature>
<comment type="subcellular location">
    <subcellularLocation>
        <location evidence="1 8">Cell membrane</location>
        <topology evidence="1 8">Multi-pass membrane protein</topology>
    </subcellularLocation>
</comment>
<gene>
    <name evidence="9" type="ORF">RUMHYD_03836</name>
</gene>
<evidence type="ECO:0000256" key="1">
    <source>
        <dbReference type="ARBA" id="ARBA00004651"/>
    </source>
</evidence>
<dbReference type="eggNOG" id="COG1115">
    <property type="taxonomic scope" value="Bacteria"/>
</dbReference>
<feature type="transmembrane region" description="Helical" evidence="8">
    <location>
        <begin position="126"/>
        <end position="146"/>
    </location>
</feature>
<dbReference type="PRINTS" id="PR00175">
    <property type="entry name" value="NAALASMPORT"/>
</dbReference>
<comment type="caution">
    <text evidence="9">The sequence shown here is derived from an EMBL/GenBank/DDBJ whole genome shotgun (WGS) entry which is preliminary data.</text>
</comment>
<feature type="transmembrane region" description="Helical" evidence="8">
    <location>
        <begin position="166"/>
        <end position="185"/>
    </location>
</feature>
<keyword evidence="7 8" id="KW-0472">Membrane</keyword>
<dbReference type="HOGENOM" id="CLU_024867_0_0_9"/>
<keyword evidence="5 8" id="KW-0812">Transmembrane</keyword>
<comment type="similarity">
    <text evidence="2 8">Belongs to the alanine or glycine:cation symporter (AGCS) (TC 2.A.25) family.</text>
</comment>
<dbReference type="Proteomes" id="UP000003100">
    <property type="component" value="Unassembled WGS sequence"/>
</dbReference>
<accession>C0CSG9</accession>
<evidence type="ECO:0000256" key="5">
    <source>
        <dbReference type="ARBA" id="ARBA00022692"/>
    </source>
</evidence>
<evidence type="ECO:0000313" key="10">
    <source>
        <dbReference type="Proteomes" id="UP000003100"/>
    </source>
</evidence>
<dbReference type="PANTHER" id="PTHR30330">
    <property type="entry name" value="AGSS FAMILY TRANSPORTER, SODIUM-ALANINE"/>
    <property type="match status" value="1"/>
</dbReference>
<evidence type="ECO:0000313" key="9">
    <source>
        <dbReference type="EMBL" id="EEG47286.1"/>
    </source>
</evidence>
<evidence type="ECO:0000256" key="3">
    <source>
        <dbReference type="ARBA" id="ARBA00022448"/>
    </source>
</evidence>
<evidence type="ECO:0008006" key="11">
    <source>
        <dbReference type="Google" id="ProtNLM"/>
    </source>
</evidence>
<feature type="transmembrane region" description="Helical" evidence="8">
    <location>
        <begin position="412"/>
        <end position="432"/>
    </location>
</feature>
<keyword evidence="8" id="KW-0769">Symport</keyword>
<feature type="transmembrane region" description="Helical" evidence="8">
    <location>
        <begin position="341"/>
        <end position="364"/>
    </location>
</feature>
<dbReference type="InterPro" id="IPR001463">
    <property type="entry name" value="Na/Ala_symport"/>
</dbReference>
<protein>
    <recommendedName>
        <fullName evidence="11">Na+/alanine symporter</fullName>
    </recommendedName>
</protein>
<evidence type="ECO:0000256" key="4">
    <source>
        <dbReference type="ARBA" id="ARBA00022475"/>
    </source>
</evidence>
<dbReference type="GO" id="GO:0005886">
    <property type="term" value="C:plasma membrane"/>
    <property type="evidence" value="ECO:0007669"/>
    <property type="project" value="UniProtKB-SubCell"/>
</dbReference>
<feature type="transmembrane region" description="Helical" evidence="8">
    <location>
        <begin position="78"/>
        <end position="97"/>
    </location>
</feature>
<feature type="transmembrane region" description="Helical" evidence="8">
    <location>
        <begin position="385"/>
        <end position="406"/>
    </location>
</feature>
<dbReference type="AlphaFoldDB" id="C0CSG9"/>
<dbReference type="EMBL" id="ACBZ01000208">
    <property type="protein sequence ID" value="EEG47286.1"/>
    <property type="molecule type" value="Genomic_DNA"/>
</dbReference>
<organism evidence="9 10">
    <name type="scientific">Blautia hydrogenotrophica (strain DSM 10507 / JCM 14656 / S5a33)</name>
    <name type="common">Ruminococcus hydrogenotrophicus</name>
    <dbReference type="NCBI Taxonomy" id="476272"/>
    <lineage>
        <taxon>Bacteria</taxon>
        <taxon>Bacillati</taxon>
        <taxon>Bacillota</taxon>
        <taxon>Clostridia</taxon>
        <taxon>Lachnospirales</taxon>
        <taxon>Lachnospiraceae</taxon>
        <taxon>Blautia</taxon>
    </lineage>
</organism>
<proteinExistence type="inferred from homology"/>
<feature type="transmembrane region" description="Helical" evidence="8">
    <location>
        <begin position="282"/>
        <end position="302"/>
    </location>
</feature>
<feature type="transmembrane region" description="Helical" evidence="8">
    <location>
        <begin position="46"/>
        <end position="72"/>
    </location>
</feature>
<sequence>MPLVILVLGAGLYFSIRMLFPQFRYLKEMIRNMGQGADSSKGLSPLRAFIFTAARTVGVGNISGMATAIFFGGPGAVFWFWILALIGSAVALIEAILSQTYRQTINGEYRGGPAYYMEHGMKCKPLGRVMAIVFASLTILCFVLLAPTTQSYNITQGIATAFHLPVVAVGIVFTGFLAFVILGGLKRIGNVAQRVSPIMAMLYILMALVIIVMNIKELPGVIALIFKSAFGTDQVFAGIAGSAISWGIKRGVFANEVGVGSSAVTAAVGEVNHPVKQGLSNAVSVFIGTFFVCTTSAIMMLMTGCYNVSDGADGLLYEGLPGVAYGNDFVSSAIDTVVPGLGAPFVAIAILCFASVALLAYYLYGESSLLYLFPNNKTIHWVMKIVFLVIIFLGCVLSADMVWTMGDIGHGVMAWENVIALLILGNQGVRIFKDYDRQRKNGVEEPEFDPEALGFDPAEVSETWRKKK</sequence>
<dbReference type="PATRIC" id="fig|476272.21.peg.520"/>
<reference evidence="9 10" key="2">
    <citation type="submission" date="2009-02" db="EMBL/GenBank/DDBJ databases">
        <title>Draft genome sequence of Blautia hydrogenotrophica DSM 10507 (Ruminococcus hydrogenotrophicus DSM 10507).</title>
        <authorList>
            <person name="Sudarsanam P."/>
            <person name="Ley R."/>
            <person name="Guruge J."/>
            <person name="Turnbaugh P.J."/>
            <person name="Mahowald M."/>
            <person name="Liep D."/>
            <person name="Gordon J."/>
        </authorList>
    </citation>
    <scope>NUCLEOTIDE SEQUENCE [LARGE SCALE GENOMIC DNA]</scope>
    <source>
        <strain evidence="10">DSM 10507 / JCM 14656 / S5a33</strain>
    </source>
</reference>
<evidence type="ECO:0000256" key="2">
    <source>
        <dbReference type="ARBA" id="ARBA00009261"/>
    </source>
</evidence>
<evidence type="ECO:0000256" key="6">
    <source>
        <dbReference type="ARBA" id="ARBA00022989"/>
    </source>
</evidence>
<keyword evidence="6 8" id="KW-1133">Transmembrane helix</keyword>
<dbReference type="Gene3D" id="1.20.1740.10">
    <property type="entry name" value="Amino acid/polyamine transporter I"/>
    <property type="match status" value="1"/>
</dbReference>
<dbReference type="PANTHER" id="PTHR30330:SF7">
    <property type="entry name" value="SODIUM_PROTON-DEPENDENT ALANINE CARRIER PROTEIN YRBD-RELATED"/>
    <property type="match status" value="1"/>
</dbReference>
<evidence type="ECO:0000256" key="8">
    <source>
        <dbReference type="RuleBase" id="RU363064"/>
    </source>
</evidence>
<dbReference type="Pfam" id="PF01235">
    <property type="entry name" value="Na_Ala_symp"/>
    <property type="match status" value="1"/>
</dbReference>
<name>C0CSG9_BLAHS</name>